<protein>
    <submittedName>
        <fullName evidence="1">Uncharacterized protein</fullName>
    </submittedName>
</protein>
<dbReference type="AlphaFoldDB" id="A0A6J4KB22"/>
<name>A0A6J4KB22_9BACT</name>
<dbReference type="EMBL" id="CADCTV010000092">
    <property type="protein sequence ID" value="CAA9300132.1"/>
    <property type="molecule type" value="Genomic_DNA"/>
</dbReference>
<sequence length="40" mass="4803">VGALHFVRHLAWPLRRWCRLRPRPDERRGPDRARRMAAGL</sequence>
<reference evidence="1" key="1">
    <citation type="submission" date="2020-02" db="EMBL/GenBank/DDBJ databases">
        <authorList>
            <person name="Meier V. D."/>
        </authorList>
    </citation>
    <scope>NUCLEOTIDE SEQUENCE</scope>
    <source>
        <strain evidence="1">AVDCRST_MAG89</strain>
    </source>
</reference>
<feature type="non-terminal residue" evidence="1">
    <location>
        <position position="40"/>
    </location>
</feature>
<proteinExistence type="predicted"/>
<evidence type="ECO:0000313" key="1">
    <source>
        <dbReference type="EMBL" id="CAA9300132.1"/>
    </source>
</evidence>
<feature type="non-terminal residue" evidence="1">
    <location>
        <position position="1"/>
    </location>
</feature>
<accession>A0A6J4KB22</accession>
<organism evidence="1">
    <name type="scientific">uncultured Gemmatimonadota bacterium</name>
    <dbReference type="NCBI Taxonomy" id="203437"/>
    <lineage>
        <taxon>Bacteria</taxon>
        <taxon>Pseudomonadati</taxon>
        <taxon>Gemmatimonadota</taxon>
        <taxon>environmental samples</taxon>
    </lineage>
</organism>
<gene>
    <name evidence="1" type="ORF">AVDCRST_MAG89-407</name>
</gene>